<reference evidence="1" key="1">
    <citation type="submission" date="2020-03" db="EMBL/GenBank/DDBJ databases">
        <title>Castanea mollissima Vanexum genome sequencing.</title>
        <authorList>
            <person name="Staton M."/>
        </authorList>
    </citation>
    <scope>NUCLEOTIDE SEQUENCE</scope>
    <source>
        <tissue evidence="1">Leaf</tissue>
    </source>
</reference>
<organism evidence="1 2">
    <name type="scientific">Castanea mollissima</name>
    <name type="common">Chinese chestnut</name>
    <dbReference type="NCBI Taxonomy" id="60419"/>
    <lineage>
        <taxon>Eukaryota</taxon>
        <taxon>Viridiplantae</taxon>
        <taxon>Streptophyta</taxon>
        <taxon>Embryophyta</taxon>
        <taxon>Tracheophyta</taxon>
        <taxon>Spermatophyta</taxon>
        <taxon>Magnoliopsida</taxon>
        <taxon>eudicotyledons</taxon>
        <taxon>Gunneridae</taxon>
        <taxon>Pentapetalae</taxon>
        <taxon>rosids</taxon>
        <taxon>fabids</taxon>
        <taxon>Fagales</taxon>
        <taxon>Fagaceae</taxon>
        <taxon>Castanea</taxon>
    </lineage>
</organism>
<dbReference type="AlphaFoldDB" id="A0A8J4VA42"/>
<gene>
    <name evidence="1" type="ORF">CMV_030189</name>
</gene>
<proteinExistence type="predicted"/>
<name>A0A8J4VA42_9ROSI</name>
<evidence type="ECO:0000313" key="1">
    <source>
        <dbReference type="EMBL" id="KAF3943229.1"/>
    </source>
</evidence>
<evidence type="ECO:0008006" key="3">
    <source>
        <dbReference type="Google" id="ProtNLM"/>
    </source>
</evidence>
<accession>A0A8J4VA42</accession>
<protein>
    <recommendedName>
        <fullName evidence="3">Reverse transcriptase</fullName>
    </recommendedName>
</protein>
<keyword evidence="2" id="KW-1185">Reference proteome</keyword>
<sequence length="97" mass="10862">MLGFLISGKCEEKLWDSMRASRGGLAFSHLFFANDPILFAKGNMKNCTDFREELCKVLGITSTPNLGKYLGFPLKHLGSTSQDFNFVVERVQNKLQG</sequence>
<dbReference type="Proteomes" id="UP000737018">
    <property type="component" value="Unassembled WGS sequence"/>
</dbReference>
<dbReference type="OrthoDB" id="1434716at2759"/>
<comment type="caution">
    <text evidence="1">The sequence shown here is derived from an EMBL/GenBank/DDBJ whole genome shotgun (WGS) entry which is preliminary data.</text>
</comment>
<evidence type="ECO:0000313" key="2">
    <source>
        <dbReference type="Proteomes" id="UP000737018"/>
    </source>
</evidence>
<dbReference type="EMBL" id="JRKL02013027">
    <property type="protein sequence ID" value="KAF3943229.1"/>
    <property type="molecule type" value="Genomic_DNA"/>
</dbReference>